<dbReference type="InterPro" id="IPR027417">
    <property type="entry name" value="P-loop_NTPase"/>
</dbReference>
<dbReference type="PANTHER" id="PTHR43553">
    <property type="entry name" value="HEAVY METAL TRANSPORTER"/>
    <property type="match status" value="1"/>
</dbReference>
<dbReference type="Pfam" id="PF00005">
    <property type="entry name" value="ABC_tran"/>
    <property type="match status" value="1"/>
</dbReference>
<dbReference type="EC" id="3.6.3.-" evidence="5"/>
<dbReference type="InterPro" id="IPR050095">
    <property type="entry name" value="ECF_ABC_transporter_ATP-bd"/>
</dbReference>
<reference evidence="5 6" key="1">
    <citation type="submission" date="2018-06" db="EMBL/GenBank/DDBJ databases">
        <authorList>
            <consortium name="Pathogen Informatics"/>
            <person name="Doyle S."/>
        </authorList>
    </citation>
    <scope>NUCLEOTIDE SEQUENCE [LARGE SCALE GENOMIC DNA]</scope>
    <source>
        <strain evidence="5 6">NCTC9075</strain>
    </source>
</reference>
<dbReference type="EMBL" id="UGEM01000004">
    <property type="protein sequence ID" value="STP21158.1"/>
    <property type="molecule type" value="Genomic_DNA"/>
</dbReference>
<feature type="domain" description="ABC transporter" evidence="4">
    <location>
        <begin position="3"/>
        <end position="47"/>
    </location>
</feature>
<dbReference type="Gene3D" id="3.40.50.300">
    <property type="entry name" value="P-loop containing nucleotide triphosphate hydrolases"/>
    <property type="match status" value="1"/>
</dbReference>
<proteinExistence type="predicted"/>
<dbReference type="AlphaFoldDB" id="A0A377K9P1"/>
<dbReference type="GO" id="GO:0042626">
    <property type="term" value="F:ATPase-coupled transmembrane transporter activity"/>
    <property type="evidence" value="ECO:0007669"/>
    <property type="project" value="TreeGrafter"/>
</dbReference>
<evidence type="ECO:0000313" key="5">
    <source>
        <dbReference type="EMBL" id="STP21158.1"/>
    </source>
</evidence>
<name>A0A377K9P1_ECOLX</name>
<dbReference type="GO" id="GO:0016887">
    <property type="term" value="F:ATP hydrolysis activity"/>
    <property type="evidence" value="ECO:0007669"/>
    <property type="project" value="InterPro"/>
</dbReference>
<keyword evidence="3 5" id="KW-0067">ATP-binding</keyword>
<dbReference type="PANTHER" id="PTHR43553:SF3">
    <property type="entry name" value="ABC TRANSPORTER ATP-BINDING PROTEIN MODF"/>
    <property type="match status" value="1"/>
</dbReference>
<evidence type="ECO:0000256" key="3">
    <source>
        <dbReference type="ARBA" id="ARBA00022840"/>
    </source>
</evidence>
<sequence length="102" mass="11391">MQLAQQFGITALLDRRFKYLSTGETRKTLLCQALMSEPDLLILDEPFDGLDVASHQQLAELLASLHQSGITLVLVLNRFDEIPEFVQFAGVLADCTLAGNWR</sequence>
<dbReference type="GO" id="GO:0043190">
    <property type="term" value="C:ATP-binding cassette (ABC) transporter complex"/>
    <property type="evidence" value="ECO:0007669"/>
    <property type="project" value="TreeGrafter"/>
</dbReference>
<organism evidence="5 6">
    <name type="scientific">Escherichia coli</name>
    <dbReference type="NCBI Taxonomy" id="562"/>
    <lineage>
        <taxon>Bacteria</taxon>
        <taxon>Pseudomonadati</taxon>
        <taxon>Pseudomonadota</taxon>
        <taxon>Gammaproteobacteria</taxon>
        <taxon>Enterobacterales</taxon>
        <taxon>Enterobacteriaceae</taxon>
        <taxon>Escherichia</taxon>
    </lineage>
</organism>
<evidence type="ECO:0000256" key="2">
    <source>
        <dbReference type="ARBA" id="ARBA00022741"/>
    </source>
</evidence>
<gene>
    <name evidence="5" type="primary">modF_1</name>
    <name evidence="5" type="ORF">NCTC9075_04629</name>
</gene>
<dbReference type="InterPro" id="IPR003439">
    <property type="entry name" value="ABC_transporter-like_ATP-bd"/>
</dbReference>
<keyword evidence="2" id="KW-0547">Nucleotide-binding</keyword>
<accession>A0A377K9P1</accession>
<evidence type="ECO:0000313" key="6">
    <source>
        <dbReference type="Proteomes" id="UP000254181"/>
    </source>
</evidence>
<dbReference type="Proteomes" id="UP000254181">
    <property type="component" value="Unassembled WGS sequence"/>
</dbReference>
<dbReference type="SUPFAM" id="SSF52540">
    <property type="entry name" value="P-loop containing nucleoside triphosphate hydrolases"/>
    <property type="match status" value="1"/>
</dbReference>
<dbReference type="GO" id="GO:0005524">
    <property type="term" value="F:ATP binding"/>
    <property type="evidence" value="ECO:0007669"/>
    <property type="project" value="UniProtKB-KW"/>
</dbReference>
<keyword evidence="5" id="KW-0378">Hydrolase</keyword>
<protein>
    <submittedName>
        <fullName evidence="5">Putative molybdenum transport ATP-binding protein (Photorepair protein PhrA)</fullName>
        <ecNumber evidence="5">3.6.3.-</ecNumber>
    </submittedName>
</protein>
<evidence type="ECO:0000259" key="4">
    <source>
        <dbReference type="Pfam" id="PF00005"/>
    </source>
</evidence>
<keyword evidence="1" id="KW-0813">Transport</keyword>
<evidence type="ECO:0000256" key="1">
    <source>
        <dbReference type="ARBA" id="ARBA00022448"/>
    </source>
</evidence>